<dbReference type="RefSeq" id="WP_066603264.1">
    <property type="nucleotide sequence ID" value="NZ_CP014230.1"/>
</dbReference>
<dbReference type="EMBL" id="CP014230">
    <property type="protein sequence ID" value="AMD92223.1"/>
    <property type="molecule type" value="Genomic_DNA"/>
</dbReference>
<dbReference type="SUPFAM" id="SSF51306">
    <property type="entry name" value="LexA/Signal peptidase"/>
    <property type="match status" value="1"/>
</dbReference>
<evidence type="ECO:0000259" key="8">
    <source>
        <dbReference type="Pfam" id="PF10502"/>
    </source>
</evidence>
<evidence type="ECO:0000313" key="9">
    <source>
        <dbReference type="EMBL" id="AMD92223.1"/>
    </source>
</evidence>
<comment type="similarity">
    <text evidence="2 7">Belongs to the peptidase S26 family.</text>
</comment>
<dbReference type="PROSITE" id="PS00761">
    <property type="entry name" value="SPASE_I_3"/>
    <property type="match status" value="1"/>
</dbReference>
<accession>A0A109W5M0</accession>
<comment type="catalytic activity">
    <reaction evidence="1 7">
        <text>Cleavage of hydrophobic, N-terminal signal or leader sequences from secreted and periplasmic proteins.</text>
        <dbReference type="EC" id="3.4.21.89"/>
    </reaction>
</comment>
<dbReference type="KEGG" id="doa:AXF15_03250"/>
<dbReference type="InterPro" id="IPR000223">
    <property type="entry name" value="Pept_S26A_signal_pept_1"/>
</dbReference>
<dbReference type="STRING" id="888061.AXF15_03250"/>
<comment type="subcellular location">
    <subcellularLocation>
        <location evidence="7">Membrane</location>
        <topology evidence="7">Single-pass type II membrane protein</topology>
    </subcellularLocation>
</comment>
<evidence type="ECO:0000256" key="7">
    <source>
        <dbReference type="RuleBase" id="RU362042"/>
    </source>
</evidence>
<dbReference type="GO" id="GO:0016020">
    <property type="term" value="C:membrane"/>
    <property type="evidence" value="ECO:0007669"/>
    <property type="project" value="UniProtKB-SubCell"/>
</dbReference>
<dbReference type="EC" id="3.4.21.89" evidence="3 7"/>
<feature type="active site" evidence="6">
    <location>
        <position position="95"/>
    </location>
</feature>
<dbReference type="Proteomes" id="UP000063964">
    <property type="component" value="Chromosome"/>
</dbReference>
<name>A0A109W5M0_9BACT</name>
<organism evidence="9 10">
    <name type="scientific">Desulfomicrobium orale DSM 12838</name>
    <dbReference type="NCBI Taxonomy" id="888061"/>
    <lineage>
        <taxon>Bacteria</taxon>
        <taxon>Pseudomonadati</taxon>
        <taxon>Thermodesulfobacteriota</taxon>
        <taxon>Desulfovibrionia</taxon>
        <taxon>Desulfovibrionales</taxon>
        <taxon>Desulfomicrobiaceae</taxon>
        <taxon>Desulfomicrobium</taxon>
    </lineage>
</organism>
<dbReference type="PROSITE" id="PS00760">
    <property type="entry name" value="SPASE_I_2"/>
    <property type="match status" value="1"/>
</dbReference>
<evidence type="ECO:0000256" key="2">
    <source>
        <dbReference type="ARBA" id="ARBA00009370"/>
    </source>
</evidence>
<dbReference type="PANTHER" id="PTHR43390:SF1">
    <property type="entry name" value="CHLOROPLAST PROCESSING PEPTIDASE"/>
    <property type="match status" value="1"/>
</dbReference>
<dbReference type="OrthoDB" id="9815782at2"/>
<evidence type="ECO:0000256" key="4">
    <source>
        <dbReference type="ARBA" id="ARBA00019232"/>
    </source>
</evidence>
<dbReference type="GO" id="GO:0004252">
    <property type="term" value="F:serine-type endopeptidase activity"/>
    <property type="evidence" value="ECO:0007669"/>
    <property type="project" value="InterPro"/>
</dbReference>
<dbReference type="GO" id="GO:0009003">
    <property type="term" value="F:signal peptidase activity"/>
    <property type="evidence" value="ECO:0007669"/>
    <property type="project" value="UniProtKB-EC"/>
</dbReference>
<dbReference type="InterPro" id="IPR036286">
    <property type="entry name" value="LexA/Signal_pep-like_sf"/>
</dbReference>
<dbReference type="PRINTS" id="PR00727">
    <property type="entry name" value="LEADERPTASE"/>
</dbReference>
<dbReference type="AlphaFoldDB" id="A0A109W5M0"/>
<proteinExistence type="inferred from homology"/>
<evidence type="ECO:0000256" key="1">
    <source>
        <dbReference type="ARBA" id="ARBA00000677"/>
    </source>
</evidence>
<reference evidence="10" key="1">
    <citation type="submission" date="2016-02" db="EMBL/GenBank/DDBJ databases">
        <authorList>
            <person name="Holder M.E."/>
            <person name="Ajami N.J."/>
            <person name="Petrosino J.F."/>
        </authorList>
    </citation>
    <scope>NUCLEOTIDE SEQUENCE [LARGE SCALE GENOMIC DNA]</scope>
    <source>
        <strain evidence="10">DSM 12838</strain>
    </source>
</reference>
<dbReference type="InterPro" id="IPR019758">
    <property type="entry name" value="Pept_S26A_signal_pept_1_CS"/>
</dbReference>
<sequence>MNPRWQTMLKEYAEALIVALVLAFFIRSFVIQAFKIPSGSMLQTLQIGDHLLVTKFAYGVKIPFTNIMVYEREGPRHGDIIVFEFPEDPSKDFIKRVIGTPGDVIEIRDKQVFRNGEMLNEPYVQHVHSAIVPQRDNFGPITVPEGKYFVLGDNRDESYDSRFWGFVERKTIAGKALILYWSWESLFSIRWERIGQLVE</sequence>
<evidence type="ECO:0000313" key="10">
    <source>
        <dbReference type="Proteomes" id="UP000063964"/>
    </source>
</evidence>
<dbReference type="CDD" id="cd06530">
    <property type="entry name" value="S26_SPase_I"/>
    <property type="match status" value="1"/>
</dbReference>
<evidence type="ECO:0000256" key="3">
    <source>
        <dbReference type="ARBA" id="ARBA00013208"/>
    </source>
</evidence>
<feature type="domain" description="Peptidase S26" evidence="8">
    <location>
        <begin position="10"/>
        <end position="181"/>
    </location>
</feature>
<gene>
    <name evidence="9" type="ORF">AXF15_03250</name>
</gene>
<dbReference type="PANTHER" id="PTHR43390">
    <property type="entry name" value="SIGNAL PEPTIDASE I"/>
    <property type="match status" value="1"/>
</dbReference>
<keyword evidence="10" id="KW-1185">Reference proteome</keyword>
<dbReference type="InterPro" id="IPR019757">
    <property type="entry name" value="Pept_S26A_signal_pept_1_Lys-AS"/>
</dbReference>
<dbReference type="InterPro" id="IPR019533">
    <property type="entry name" value="Peptidase_S26"/>
</dbReference>
<protein>
    <recommendedName>
        <fullName evidence="4 7">Signal peptidase I</fullName>
        <ecNumber evidence="3 7">3.4.21.89</ecNumber>
    </recommendedName>
</protein>
<keyword evidence="5 7" id="KW-0378">Hydrolase</keyword>
<feature type="active site" evidence="6">
    <location>
        <position position="40"/>
    </location>
</feature>
<evidence type="ECO:0000256" key="6">
    <source>
        <dbReference type="PIRSR" id="PIRSR600223-1"/>
    </source>
</evidence>
<dbReference type="GO" id="GO:0006465">
    <property type="term" value="P:signal peptide processing"/>
    <property type="evidence" value="ECO:0007669"/>
    <property type="project" value="InterPro"/>
</dbReference>
<evidence type="ECO:0000256" key="5">
    <source>
        <dbReference type="ARBA" id="ARBA00022801"/>
    </source>
</evidence>
<keyword evidence="7" id="KW-0645">Protease</keyword>
<dbReference type="NCBIfam" id="TIGR02227">
    <property type="entry name" value="sigpep_I_bact"/>
    <property type="match status" value="1"/>
</dbReference>
<dbReference type="Gene3D" id="2.10.109.10">
    <property type="entry name" value="Umud Fragment, subunit A"/>
    <property type="match status" value="1"/>
</dbReference>
<dbReference type="Pfam" id="PF10502">
    <property type="entry name" value="Peptidase_S26"/>
    <property type="match status" value="1"/>
</dbReference>